<dbReference type="RefSeq" id="WP_166178164.1">
    <property type="nucleotide sequence ID" value="NZ_CP045119.1"/>
</dbReference>
<sequence length="86" mass="9932">MSAIKIRIARALKAFGLHPRSELEELREQSRRDLAWLKKRNDQLQRRNDQLLAARKRLEKRVAQLQRGDAQPGRTRGEDGGETSAD</sequence>
<organism evidence="2 3">
    <name type="scientific">Rubrobacter tropicus</name>
    <dbReference type="NCBI Taxonomy" id="2653851"/>
    <lineage>
        <taxon>Bacteria</taxon>
        <taxon>Bacillati</taxon>
        <taxon>Actinomycetota</taxon>
        <taxon>Rubrobacteria</taxon>
        <taxon>Rubrobacterales</taxon>
        <taxon>Rubrobacteraceae</taxon>
        <taxon>Rubrobacter</taxon>
    </lineage>
</organism>
<evidence type="ECO:0000313" key="3">
    <source>
        <dbReference type="Proteomes" id="UP000501452"/>
    </source>
</evidence>
<dbReference type="Proteomes" id="UP000501452">
    <property type="component" value="Chromosome"/>
</dbReference>
<dbReference type="AlphaFoldDB" id="A0A6G8QCI6"/>
<reference evidence="2 3" key="1">
    <citation type="submission" date="2019-10" db="EMBL/GenBank/DDBJ databases">
        <title>Rubrobacter sp nov SCSIO 52090 isolated from a deep-sea sediment in the South China Sea.</title>
        <authorList>
            <person name="Chen R.W."/>
        </authorList>
    </citation>
    <scope>NUCLEOTIDE SEQUENCE [LARGE SCALE GENOMIC DNA]</scope>
    <source>
        <strain evidence="2 3">SCSIO 52909</strain>
    </source>
</reference>
<protein>
    <submittedName>
        <fullName evidence="2">Uncharacterized protein</fullName>
    </submittedName>
</protein>
<keyword evidence="3" id="KW-1185">Reference proteome</keyword>
<feature type="region of interest" description="Disordered" evidence="1">
    <location>
        <begin position="62"/>
        <end position="86"/>
    </location>
</feature>
<name>A0A6G8QCI6_9ACTN</name>
<proteinExistence type="predicted"/>
<evidence type="ECO:0000313" key="2">
    <source>
        <dbReference type="EMBL" id="QIN84210.1"/>
    </source>
</evidence>
<accession>A0A6G8QCI6</accession>
<gene>
    <name evidence="2" type="ORF">GBA63_17290</name>
</gene>
<evidence type="ECO:0000256" key="1">
    <source>
        <dbReference type="SAM" id="MobiDB-lite"/>
    </source>
</evidence>
<dbReference type="KEGG" id="rub:GBA63_17290"/>
<dbReference type="EMBL" id="CP045119">
    <property type="protein sequence ID" value="QIN84210.1"/>
    <property type="molecule type" value="Genomic_DNA"/>
</dbReference>